<evidence type="ECO:0000313" key="3">
    <source>
        <dbReference type="Proteomes" id="UP001189624"/>
    </source>
</evidence>
<dbReference type="Proteomes" id="UP001189624">
    <property type="component" value="Chromosome 4"/>
</dbReference>
<dbReference type="SUPFAM" id="SSF53756">
    <property type="entry name" value="UDP-Glycosyltransferase/glycogen phosphorylase"/>
    <property type="match status" value="1"/>
</dbReference>
<gene>
    <name evidence="2" type="ORF">AYBTSS11_LOCUS13599</name>
</gene>
<name>A0AA86SAM8_9FABA</name>
<dbReference type="GO" id="GO:0080043">
    <property type="term" value="F:quercetin 3-O-glucosyltransferase activity"/>
    <property type="evidence" value="ECO:0007669"/>
    <property type="project" value="TreeGrafter"/>
</dbReference>
<sequence>MLNLAKLLSHRGHRVTFVNTHHNHSRLLQFSDFSLFHAQFPAFHFASITDGVPQHLPANEFELIISPTSRSKVAQEFRELFSILVEKNCRWDPPSCVVSDGLMSTIAMDAAREFGVPVIAFRTYSATATWVSIHVSKIIQEGVVDLQDQGASSGVATPAQLYPPSENTELATIENFVAAVKLFTEYTDPIRLEEVCELGCGARCFDIIGGYSAGQFYAFLRYLKSVLGQEALGKLNLCAKLCKRGAWRFTAPEIALAELARARHELDEQLLALEQEFRPAGIFPELVPADFNRAYWEAYVTDSAAQGRVALKLTESDLIVGQQSFGTEVRQRMILDFLDHTRSSTKQFLS</sequence>
<dbReference type="GO" id="GO:0080044">
    <property type="term" value="F:quercetin 7-O-glucosyltransferase activity"/>
    <property type="evidence" value="ECO:0007669"/>
    <property type="project" value="TreeGrafter"/>
</dbReference>
<evidence type="ECO:0000256" key="1">
    <source>
        <dbReference type="ARBA" id="ARBA00009995"/>
    </source>
</evidence>
<organism evidence="2 3">
    <name type="scientific">Sphenostylis stenocarpa</name>
    <dbReference type="NCBI Taxonomy" id="92480"/>
    <lineage>
        <taxon>Eukaryota</taxon>
        <taxon>Viridiplantae</taxon>
        <taxon>Streptophyta</taxon>
        <taxon>Embryophyta</taxon>
        <taxon>Tracheophyta</taxon>
        <taxon>Spermatophyta</taxon>
        <taxon>Magnoliopsida</taxon>
        <taxon>eudicotyledons</taxon>
        <taxon>Gunneridae</taxon>
        <taxon>Pentapetalae</taxon>
        <taxon>rosids</taxon>
        <taxon>fabids</taxon>
        <taxon>Fabales</taxon>
        <taxon>Fabaceae</taxon>
        <taxon>Papilionoideae</taxon>
        <taxon>50 kb inversion clade</taxon>
        <taxon>NPAAA clade</taxon>
        <taxon>indigoferoid/millettioid clade</taxon>
        <taxon>Phaseoleae</taxon>
        <taxon>Sphenostylis</taxon>
    </lineage>
</organism>
<dbReference type="PANTHER" id="PTHR11926">
    <property type="entry name" value="GLUCOSYL/GLUCURONOSYL TRANSFERASES"/>
    <property type="match status" value="1"/>
</dbReference>
<dbReference type="Gene3D" id="3.40.50.2000">
    <property type="entry name" value="Glycogen Phosphorylase B"/>
    <property type="match status" value="1"/>
</dbReference>
<reference evidence="2" key="1">
    <citation type="submission" date="2023-10" db="EMBL/GenBank/DDBJ databases">
        <authorList>
            <person name="Domelevo Entfellner J.-B."/>
        </authorList>
    </citation>
    <scope>NUCLEOTIDE SEQUENCE</scope>
</reference>
<comment type="similarity">
    <text evidence="1">Belongs to the UDP-glycosyltransferase family.</text>
</comment>
<protein>
    <submittedName>
        <fullName evidence="2">Uncharacterized protein</fullName>
    </submittedName>
</protein>
<dbReference type="EMBL" id="OY731401">
    <property type="protein sequence ID" value="CAJ1949194.1"/>
    <property type="molecule type" value="Genomic_DNA"/>
</dbReference>
<proteinExistence type="inferred from homology"/>
<evidence type="ECO:0000313" key="2">
    <source>
        <dbReference type="EMBL" id="CAJ1949194.1"/>
    </source>
</evidence>
<dbReference type="AlphaFoldDB" id="A0AA86SAM8"/>
<keyword evidence="3" id="KW-1185">Reference proteome</keyword>
<dbReference type="PANTHER" id="PTHR11926:SF1392">
    <property type="entry name" value="GLYCOSYLTRANSFERASE"/>
    <property type="match status" value="1"/>
</dbReference>
<dbReference type="Gramene" id="rna-AYBTSS11_LOCUS13599">
    <property type="protein sequence ID" value="CAJ1949194.1"/>
    <property type="gene ID" value="gene-AYBTSS11_LOCUS13599"/>
</dbReference>
<accession>A0AA86SAM8</accession>